<dbReference type="EMBL" id="DXAN01000023">
    <property type="protein sequence ID" value="HJA08936.1"/>
    <property type="molecule type" value="Genomic_DNA"/>
</dbReference>
<protein>
    <submittedName>
        <fullName evidence="1">Uncharacterized protein</fullName>
    </submittedName>
</protein>
<gene>
    <name evidence="1" type="ORF">H9962_07080</name>
</gene>
<sequence length="484" mass="53015">MKQVRAAIPEAMALVEGAGGELYLAEYARAMPGRGAALQDGEDLIALAESEAARLFCPATGAALRRELENRFLALTANHHGVDFHPEFLQGDFIFALGCRDAVPLFTCGGVPCDNVSFPRGILLAPRTPDTTRPFHLPLLSNAGRRAFVSARGPYDPAQIKTALAALPRTPLSPAERRMVEGLAARIYLNPLVLKQESFREQMSVANALMWQDLSAPGFRLPPLTCLDFQGLAKDLIVKDLKKTGTLAYDLLLEREFTEAVFHILNDSRACWTVHDDKLERGSFLFWAIDEKRRGVRLTLLPTEHALAAPERPDMHFPLTAQTLIAALEEERLLPSLYLSFAVLAMARGLSCAGGVFQCAYLPRMAEGTAQALRRCGESARADRLAVSSPLCTGALPLRARFSLAHEQENVDCAAGAMEILISGGITDLEWAELAETVFRDAFLCALPYHYEDLIPPNERSAGWMAALTRPAPVLLREKASARQ</sequence>
<evidence type="ECO:0000313" key="2">
    <source>
        <dbReference type="Proteomes" id="UP000824225"/>
    </source>
</evidence>
<organism evidence="1 2">
    <name type="scientific">Candidatus Mailhella merdigallinarum</name>
    <dbReference type="NCBI Taxonomy" id="2838658"/>
    <lineage>
        <taxon>Bacteria</taxon>
        <taxon>Pseudomonadati</taxon>
        <taxon>Thermodesulfobacteriota</taxon>
        <taxon>Desulfovibrionia</taxon>
        <taxon>Desulfovibrionales</taxon>
        <taxon>Desulfovibrionaceae</taxon>
        <taxon>Mailhella</taxon>
    </lineage>
</organism>
<proteinExistence type="predicted"/>
<dbReference type="AlphaFoldDB" id="A0A9D2HEY1"/>
<comment type="caution">
    <text evidence="1">The sequence shown here is derived from an EMBL/GenBank/DDBJ whole genome shotgun (WGS) entry which is preliminary data.</text>
</comment>
<accession>A0A9D2HEY1</accession>
<name>A0A9D2HEY1_9BACT</name>
<reference evidence="1" key="1">
    <citation type="journal article" date="2021" name="PeerJ">
        <title>Extensive microbial diversity within the chicken gut microbiome revealed by metagenomics and culture.</title>
        <authorList>
            <person name="Gilroy R."/>
            <person name="Ravi A."/>
            <person name="Getino M."/>
            <person name="Pursley I."/>
            <person name="Horton D.L."/>
            <person name="Alikhan N.F."/>
            <person name="Baker D."/>
            <person name="Gharbi K."/>
            <person name="Hall N."/>
            <person name="Watson M."/>
            <person name="Adriaenssens E.M."/>
            <person name="Foster-Nyarko E."/>
            <person name="Jarju S."/>
            <person name="Secka A."/>
            <person name="Antonio M."/>
            <person name="Oren A."/>
            <person name="Chaudhuri R.R."/>
            <person name="La Ragione R."/>
            <person name="Hildebrand F."/>
            <person name="Pallen M.J."/>
        </authorList>
    </citation>
    <scope>NUCLEOTIDE SEQUENCE</scope>
    <source>
        <strain evidence="1">CHK186-16707</strain>
    </source>
</reference>
<reference evidence="1" key="2">
    <citation type="submission" date="2021-04" db="EMBL/GenBank/DDBJ databases">
        <authorList>
            <person name="Gilroy R."/>
        </authorList>
    </citation>
    <scope>NUCLEOTIDE SEQUENCE</scope>
    <source>
        <strain evidence="1">CHK186-16707</strain>
    </source>
</reference>
<dbReference type="Proteomes" id="UP000824225">
    <property type="component" value="Unassembled WGS sequence"/>
</dbReference>
<evidence type="ECO:0000313" key="1">
    <source>
        <dbReference type="EMBL" id="HJA08936.1"/>
    </source>
</evidence>